<accession>A0ABW5SJE6</accession>
<comment type="caution">
    <text evidence="4">The sequence shown here is derived from an EMBL/GenBank/DDBJ whole genome shotgun (WGS) entry which is preliminary data.</text>
</comment>
<evidence type="ECO:0000259" key="3">
    <source>
        <dbReference type="Pfam" id="PF17479"/>
    </source>
</evidence>
<keyword evidence="5" id="KW-1185">Reference proteome</keyword>
<dbReference type="InterPro" id="IPR023158">
    <property type="entry name" value="YerB-like_sf"/>
</dbReference>
<evidence type="ECO:0000259" key="2">
    <source>
        <dbReference type="Pfam" id="PF11258"/>
    </source>
</evidence>
<proteinExistence type="predicted"/>
<dbReference type="SUPFAM" id="SSF159774">
    <property type="entry name" value="YerB-like"/>
    <property type="match status" value="1"/>
</dbReference>
<dbReference type="RefSeq" id="WP_379259758.1">
    <property type="nucleotide sequence ID" value="NZ_JBHUMJ010000002.1"/>
</dbReference>
<dbReference type="Proteomes" id="UP001597540">
    <property type="component" value="Unassembled WGS sequence"/>
</dbReference>
<dbReference type="EMBL" id="JBHUMJ010000002">
    <property type="protein sequence ID" value="MFD2698887.1"/>
    <property type="molecule type" value="Genomic_DNA"/>
</dbReference>
<protein>
    <submittedName>
        <fullName evidence="4">DUF3048 domain-containing protein</fullName>
    </submittedName>
</protein>
<evidence type="ECO:0000256" key="1">
    <source>
        <dbReference type="SAM" id="MobiDB-lite"/>
    </source>
</evidence>
<dbReference type="PROSITE" id="PS51257">
    <property type="entry name" value="PROKAR_LIPOPROTEIN"/>
    <property type="match status" value="1"/>
</dbReference>
<feature type="region of interest" description="Disordered" evidence="1">
    <location>
        <begin position="26"/>
        <end position="58"/>
    </location>
</feature>
<feature type="compositionally biased region" description="Acidic residues" evidence="1">
    <location>
        <begin position="47"/>
        <end position="58"/>
    </location>
</feature>
<dbReference type="Pfam" id="PF11258">
    <property type="entry name" value="DUF3048"/>
    <property type="match status" value="1"/>
</dbReference>
<evidence type="ECO:0000313" key="5">
    <source>
        <dbReference type="Proteomes" id="UP001597540"/>
    </source>
</evidence>
<reference evidence="5" key="1">
    <citation type="journal article" date="2019" name="Int. J. Syst. Evol. Microbiol.">
        <title>The Global Catalogue of Microorganisms (GCM) 10K type strain sequencing project: providing services to taxonomists for standard genome sequencing and annotation.</title>
        <authorList>
            <consortium name="The Broad Institute Genomics Platform"/>
            <consortium name="The Broad Institute Genome Sequencing Center for Infectious Disease"/>
            <person name="Wu L."/>
            <person name="Ma J."/>
        </authorList>
    </citation>
    <scope>NUCLEOTIDE SEQUENCE [LARGE SCALE GENOMIC DNA]</scope>
    <source>
        <strain evidence="5">KCTC 33849</strain>
    </source>
</reference>
<organism evidence="4 5">
    <name type="scientific">Paenibacillus shunpengii</name>
    <dbReference type="NCBI Taxonomy" id="2054424"/>
    <lineage>
        <taxon>Bacteria</taxon>
        <taxon>Bacillati</taxon>
        <taxon>Bacillota</taxon>
        <taxon>Bacilli</taxon>
        <taxon>Bacillales</taxon>
        <taxon>Paenibacillaceae</taxon>
        <taxon>Paenibacillus</taxon>
    </lineage>
</organism>
<dbReference type="Pfam" id="PF17479">
    <property type="entry name" value="DUF3048_C"/>
    <property type="match status" value="1"/>
</dbReference>
<name>A0ABW5SJE6_9BACL</name>
<gene>
    <name evidence="4" type="ORF">ACFSVM_00255</name>
</gene>
<evidence type="ECO:0000313" key="4">
    <source>
        <dbReference type="EMBL" id="MFD2698887.1"/>
    </source>
</evidence>
<sequence>MQIVEKWKPSLYILFLLILLTTACSSNSTPEAEPSEPVVETPGPAEELTEEPEAEPEPELAYAAPLTGIRSAEPVDERPLAVMINNAPAARPQSGLSQADHIYEVLAEGGITRLIAIFQSGGAAETLGPIRSIRPYLIELGESYGGILAHAGGSPAAYSILQNEGKPYLDEISNGGPYYFRSSDRKAPHNLYSSVDQLREGAENRGYSLENNAPVYSYLEQGAEVSGEAVRSFDIYYLNDSYTVSYEYDSTRQQYLRSVNGTEDLDANDGTRLAASNIVVLSTSHRVLDDVGRLALDLSSGGEAMLFQQGQLIRAEWMKSSGDIIRFYKDEKELPLVPGKSFFSIVPDTPALEEHIKLH</sequence>
<feature type="domain" description="DUF3048" evidence="3">
    <location>
        <begin position="234"/>
        <end position="342"/>
    </location>
</feature>
<dbReference type="InterPro" id="IPR035328">
    <property type="entry name" value="DUF3048_C"/>
</dbReference>
<feature type="domain" description="DUF3048" evidence="2">
    <location>
        <begin position="66"/>
        <end position="208"/>
    </location>
</feature>
<dbReference type="Gene3D" id="3.50.90.10">
    <property type="entry name" value="YerB-like"/>
    <property type="match status" value="1"/>
</dbReference>
<dbReference type="InterPro" id="IPR021416">
    <property type="entry name" value="DUF3048_N"/>
</dbReference>